<comment type="similarity">
    <text evidence="2">Belongs to the plant ACBP60 protein family.</text>
</comment>
<evidence type="ECO:0000259" key="11">
    <source>
        <dbReference type="Pfam" id="PF20452"/>
    </source>
</evidence>
<evidence type="ECO:0000256" key="8">
    <source>
        <dbReference type="SAM" id="MobiDB-lite"/>
    </source>
</evidence>
<keyword evidence="7" id="KW-0539">Nucleus</keyword>
<protein>
    <submittedName>
        <fullName evidence="12">Uncharacterized protein</fullName>
    </submittedName>
</protein>
<reference evidence="12" key="2">
    <citation type="submission" date="2018-05" db="EMBL/GenBank/DDBJ databases">
        <title>OmerRS3 (Oryza meridionalis Reference Sequence Version 3).</title>
        <authorList>
            <person name="Zhang J."/>
            <person name="Kudrna D."/>
            <person name="Lee S."/>
            <person name="Talag J."/>
            <person name="Welchert J."/>
            <person name="Wing R.A."/>
        </authorList>
    </citation>
    <scope>NUCLEOTIDE SEQUENCE [LARGE SCALE GENOMIC DNA]</scope>
    <source>
        <strain evidence="12">cv. OR44</strain>
    </source>
</reference>
<evidence type="ECO:0000256" key="5">
    <source>
        <dbReference type="ARBA" id="ARBA00023159"/>
    </source>
</evidence>
<evidence type="ECO:0000256" key="1">
    <source>
        <dbReference type="ARBA" id="ARBA00004123"/>
    </source>
</evidence>
<keyword evidence="6" id="KW-0804">Transcription</keyword>
<dbReference type="GO" id="GO:0080142">
    <property type="term" value="P:regulation of salicylic acid biosynthetic process"/>
    <property type="evidence" value="ECO:0007669"/>
    <property type="project" value="TreeGrafter"/>
</dbReference>
<sequence length="622" mass="69481">MSRKRERPLEVVAPAPAAAAGQQAASAPGTLLSPSKRLRRAGLVVMWLKPKPIAVEQMAFRLIRQMQVQMVKLFMLLMFLVARLGNVERLLLEQQYLLRRLLEEHFGIFQRSLMESIQDTMKERQTTLPFGGAYQHPRPNISEGFPQIGGSTRMVKLFFVDVERPEDPLFTGSPVHWQNGANAKVAIFENGSQITQGDLSKLQIEILPVHDDFFTERGPANFTKEEFNKQIYMRKGKESVLKTVNLTNGEANLGSFFFTESSHGKRLRLAARVKYQDLAVRVQEATSYSFVVKDRRINKKSNSPSKEEGIHCLKKISLKGKRCNDLAGKDITKVKHLMRCYHRDPAGLQKLTGMKNEDWNTMISHATTSDPGDEIHSYRVEKNTVIFFNDFFALVGMSVDGSYAPYHANNLNQLQQRKMNKWKESAYQKFEELEKLGCLIPDHVMINGQPVPVSPKNDASPSVQANPTCFNHQIALEGQGHQFQQQNGFSSVHVSPYYVAGTSTQLKEPLQQHPYEQKSGREGPSMQHNGTSYSLTEENILNGLGSGLVQSTILSQNTAVVPGAEPQHSGYASTSTADAAGTSCPEPIELIFGHVAEADQAFLPDSQELANADNQFTGASMW</sequence>
<reference evidence="12" key="1">
    <citation type="submission" date="2015-04" db="UniProtKB">
        <authorList>
            <consortium name="EnsemblPlants"/>
        </authorList>
    </citation>
    <scope>IDENTIFICATION</scope>
</reference>
<organism evidence="12">
    <name type="scientific">Oryza meridionalis</name>
    <dbReference type="NCBI Taxonomy" id="40149"/>
    <lineage>
        <taxon>Eukaryota</taxon>
        <taxon>Viridiplantae</taxon>
        <taxon>Streptophyta</taxon>
        <taxon>Embryophyta</taxon>
        <taxon>Tracheophyta</taxon>
        <taxon>Spermatophyta</taxon>
        <taxon>Magnoliopsida</taxon>
        <taxon>Liliopsida</taxon>
        <taxon>Poales</taxon>
        <taxon>Poaceae</taxon>
        <taxon>BOP clade</taxon>
        <taxon>Oryzoideae</taxon>
        <taxon>Oryzeae</taxon>
        <taxon>Oryzinae</taxon>
        <taxon>Oryza</taxon>
    </lineage>
</organism>
<dbReference type="InterPro" id="IPR046829">
    <property type="entry name" value="Calmod_bind_C"/>
</dbReference>
<evidence type="ECO:0000256" key="7">
    <source>
        <dbReference type="ARBA" id="ARBA00023242"/>
    </source>
</evidence>
<dbReference type="GO" id="GO:0003700">
    <property type="term" value="F:DNA-binding transcription factor activity"/>
    <property type="evidence" value="ECO:0007669"/>
    <property type="project" value="TreeGrafter"/>
</dbReference>
<feature type="domain" description="Calmodulin binding protein C-terminal" evidence="11">
    <location>
        <begin position="375"/>
        <end position="435"/>
    </location>
</feature>
<evidence type="ECO:0000259" key="9">
    <source>
        <dbReference type="Pfam" id="PF07887"/>
    </source>
</evidence>
<evidence type="ECO:0000256" key="4">
    <source>
        <dbReference type="ARBA" id="ARBA00023125"/>
    </source>
</evidence>
<dbReference type="GO" id="GO:0043565">
    <property type="term" value="F:sequence-specific DNA binding"/>
    <property type="evidence" value="ECO:0007669"/>
    <property type="project" value="TreeGrafter"/>
</dbReference>
<dbReference type="HOGENOM" id="CLU_028094_0_0_1"/>
<evidence type="ECO:0000256" key="3">
    <source>
        <dbReference type="ARBA" id="ARBA00023015"/>
    </source>
</evidence>
<dbReference type="EnsemblPlants" id="OMERI03G33270.3">
    <property type="protein sequence ID" value="OMERI03G33270.3"/>
    <property type="gene ID" value="OMERI03G33270"/>
</dbReference>
<evidence type="ECO:0000256" key="2">
    <source>
        <dbReference type="ARBA" id="ARBA00007214"/>
    </source>
</evidence>
<feature type="region of interest" description="Disordered" evidence="8">
    <location>
        <begin position="505"/>
        <end position="531"/>
    </location>
</feature>
<dbReference type="Proteomes" id="UP000008021">
    <property type="component" value="Chromosome 3"/>
</dbReference>
<dbReference type="InterPro" id="IPR046831">
    <property type="entry name" value="Calmodulin_bind_N"/>
</dbReference>
<keyword evidence="3" id="KW-0805">Transcription regulation</keyword>
<proteinExistence type="inferred from homology"/>
<dbReference type="AlphaFoldDB" id="A0A0E0D7M3"/>
<name>A0A0E0D7M3_9ORYZ</name>
<dbReference type="GO" id="GO:0005516">
    <property type="term" value="F:calmodulin binding"/>
    <property type="evidence" value="ECO:0007669"/>
    <property type="project" value="InterPro"/>
</dbReference>
<keyword evidence="4" id="KW-0238">DNA-binding</keyword>
<dbReference type="InterPro" id="IPR046830">
    <property type="entry name" value="Calmod_bind_M"/>
</dbReference>
<dbReference type="PANTHER" id="PTHR31713:SF8">
    <property type="entry name" value="OS03G0778000 PROTEIN"/>
    <property type="match status" value="1"/>
</dbReference>
<evidence type="ECO:0000313" key="12">
    <source>
        <dbReference type="EnsemblPlants" id="OMERI03G33270.3"/>
    </source>
</evidence>
<evidence type="ECO:0000256" key="6">
    <source>
        <dbReference type="ARBA" id="ARBA00023163"/>
    </source>
</evidence>
<evidence type="ECO:0000259" key="10">
    <source>
        <dbReference type="Pfam" id="PF20451"/>
    </source>
</evidence>
<feature type="domain" description="Calmodulin binding protein central" evidence="10">
    <location>
        <begin position="306"/>
        <end position="369"/>
    </location>
</feature>
<keyword evidence="13" id="KW-1185">Reference proteome</keyword>
<accession>A0A0E0D7M3</accession>
<dbReference type="Pfam" id="PF07887">
    <property type="entry name" value="Calmodulin_bind"/>
    <property type="match status" value="1"/>
</dbReference>
<keyword evidence="5" id="KW-0010">Activator</keyword>
<dbReference type="Gramene" id="OMERI03G33270.3">
    <property type="protein sequence ID" value="OMERI03G33270.3"/>
    <property type="gene ID" value="OMERI03G33270"/>
</dbReference>
<feature type="domain" description="Calmodulin binding protein-like N-terminal" evidence="9">
    <location>
        <begin position="156"/>
        <end position="295"/>
    </location>
</feature>
<dbReference type="Pfam" id="PF20451">
    <property type="entry name" value="Calmod_bind_M"/>
    <property type="match status" value="1"/>
</dbReference>
<dbReference type="GO" id="GO:0005634">
    <property type="term" value="C:nucleus"/>
    <property type="evidence" value="ECO:0007669"/>
    <property type="project" value="UniProtKB-SubCell"/>
</dbReference>
<dbReference type="PANTHER" id="PTHR31713">
    <property type="entry name" value="OS02G0177800 PROTEIN"/>
    <property type="match status" value="1"/>
</dbReference>
<dbReference type="InterPro" id="IPR012416">
    <property type="entry name" value="CBP60"/>
</dbReference>
<dbReference type="Pfam" id="PF20452">
    <property type="entry name" value="Calmod_bind_C"/>
    <property type="match status" value="1"/>
</dbReference>
<comment type="subcellular location">
    <subcellularLocation>
        <location evidence="1">Nucleus</location>
    </subcellularLocation>
</comment>
<evidence type="ECO:0000313" key="13">
    <source>
        <dbReference type="Proteomes" id="UP000008021"/>
    </source>
</evidence>